<organism evidence="1 2">
    <name type="scientific">Coniosporium uncinatum</name>
    <dbReference type="NCBI Taxonomy" id="93489"/>
    <lineage>
        <taxon>Eukaryota</taxon>
        <taxon>Fungi</taxon>
        <taxon>Dikarya</taxon>
        <taxon>Ascomycota</taxon>
        <taxon>Pezizomycotina</taxon>
        <taxon>Dothideomycetes</taxon>
        <taxon>Dothideomycetes incertae sedis</taxon>
        <taxon>Coniosporium</taxon>
    </lineage>
</organism>
<reference evidence="1" key="1">
    <citation type="submission" date="2024-09" db="EMBL/GenBank/DDBJ databases">
        <title>Black Yeasts Isolated from many extreme environments.</title>
        <authorList>
            <person name="Coleine C."/>
            <person name="Stajich J.E."/>
            <person name="Selbmann L."/>
        </authorList>
    </citation>
    <scope>NUCLEOTIDE SEQUENCE</scope>
    <source>
        <strain evidence="1">CCFEE 5737</strain>
    </source>
</reference>
<evidence type="ECO:0000313" key="2">
    <source>
        <dbReference type="Proteomes" id="UP001186974"/>
    </source>
</evidence>
<sequence length="58" mass="6611">MVHPAYYQISSNGQGHTPWDFEGSAYSSQPTPTYEMEQFHFDSPVIYTPGRTVDARVE</sequence>
<protein>
    <submittedName>
        <fullName evidence="1">Uncharacterized protein</fullName>
    </submittedName>
</protein>
<name>A0ACC3DEK9_9PEZI</name>
<proteinExistence type="predicted"/>
<feature type="non-terminal residue" evidence="1">
    <location>
        <position position="58"/>
    </location>
</feature>
<dbReference type="Proteomes" id="UP001186974">
    <property type="component" value="Unassembled WGS sequence"/>
</dbReference>
<keyword evidence="2" id="KW-1185">Reference proteome</keyword>
<evidence type="ECO:0000313" key="1">
    <source>
        <dbReference type="EMBL" id="KAK3066778.1"/>
    </source>
</evidence>
<accession>A0ACC3DEK9</accession>
<comment type="caution">
    <text evidence="1">The sequence shown here is derived from an EMBL/GenBank/DDBJ whole genome shotgun (WGS) entry which is preliminary data.</text>
</comment>
<dbReference type="EMBL" id="JAWDJW010005722">
    <property type="protein sequence ID" value="KAK3066778.1"/>
    <property type="molecule type" value="Genomic_DNA"/>
</dbReference>
<gene>
    <name evidence="1" type="ORF">LTS18_001501</name>
</gene>